<dbReference type="Gene3D" id="3.40.190.10">
    <property type="entry name" value="Periplasmic binding protein-like II"/>
    <property type="match status" value="2"/>
</dbReference>
<keyword evidence="3" id="KW-0732">Signal</keyword>
<dbReference type="CDD" id="cd00996">
    <property type="entry name" value="PBP2_AatB_like"/>
    <property type="match status" value="1"/>
</dbReference>
<dbReference type="PANTHER" id="PTHR35936">
    <property type="entry name" value="MEMBRANE-BOUND LYTIC MUREIN TRANSGLYCOSYLASE F"/>
    <property type="match status" value="1"/>
</dbReference>
<dbReference type="PATRIC" id="fig|1503.3.peg.3382"/>
<dbReference type="GO" id="GO:0030313">
    <property type="term" value="C:cell envelope"/>
    <property type="evidence" value="ECO:0007669"/>
    <property type="project" value="UniProtKB-SubCell"/>
</dbReference>
<evidence type="ECO:0000259" key="5">
    <source>
        <dbReference type="SMART" id="SM00062"/>
    </source>
</evidence>
<dbReference type="AlphaFoldDB" id="A0A0L0WA85"/>
<comment type="similarity">
    <text evidence="2 4">Belongs to the bacterial solute-binding protein 3 family.</text>
</comment>
<dbReference type="SMART" id="SM00062">
    <property type="entry name" value="PBPb"/>
    <property type="match status" value="1"/>
</dbReference>
<dbReference type="EMBL" id="LGSS01000009">
    <property type="protein sequence ID" value="KNF08205.1"/>
    <property type="molecule type" value="Genomic_DNA"/>
</dbReference>
<dbReference type="RefSeq" id="WP_050355568.1">
    <property type="nucleotide sequence ID" value="NZ_LGSS01000009.1"/>
</dbReference>
<dbReference type="PROSITE" id="PS01039">
    <property type="entry name" value="SBP_BACTERIAL_3"/>
    <property type="match status" value="1"/>
</dbReference>
<gene>
    <name evidence="6" type="primary">fliY</name>
    <name evidence="6" type="ORF">CLPU_9c01010</name>
</gene>
<evidence type="ECO:0000256" key="2">
    <source>
        <dbReference type="ARBA" id="ARBA00010333"/>
    </source>
</evidence>
<reference evidence="7" key="1">
    <citation type="submission" date="2015-07" db="EMBL/GenBank/DDBJ databases">
        <title>Draft genome sequence of the purine-degrading Gottschalkia purinilyticum DSM 1384 (formerly Clostridium purinilyticum).</title>
        <authorList>
            <person name="Poehlein A."/>
            <person name="Schiel-Bengelsdorf B."/>
            <person name="Bengelsdorf F.R."/>
            <person name="Daniel R."/>
            <person name="Duerre P."/>
        </authorList>
    </citation>
    <scope>NUCLEOTIDE SEQUENCE [LARGE SCALE GENOMIC DNA]</scope>
    <source>
        <strain evidence="7">DSM 1384</strain>
    </source>
</reference>
<feature type="domain" description="Solute-binding protein family 3/N-terminal" evidence="5">
    <location>
        <begin position="43"/>
        <end position="266"/>
    </location>
</feature>
<dbReference type="InterPro" id="IPR001638">
    <property type="entry name" value="Solute-binding_3/MltF_N"/>
</dbReference>
<comment type="caution">
    <text evidence="6">The sequence shown here is derived from an EMBL/GenBank/DDBJ whole genome shotgun (WGS) entry which is preliminary data.</text>
</comment>
<name>A0A0L0WA85_GOTPU</name>
<dbReference type="Proteomes" id="UP000037267">
    <property type="component" value="Unassembled WGS sequence"/>
</dbReference>
<protein>
    <submittedName>
        <fullName evidence="6">Cystine-binding periplasmic protein FliY</fullName>
    </submittedName>
</protein>
<dbReference type="OrthoDB" id="9774451at2"/>
<dbReference type="Pfam" id="PF00497">
    <property type="entry name" value="SBP_bac_3"/>
    <property type="match status" value="1"/>
</dbReference>
<evidence type="ECO:0000313" key="6">
    <source>
        <dbReference type="EMBL" id="KNF08205.1"/>
    </source>
</evidence>
<evidence type="ECO:0000256" key="3">
    <source>
        <dbReference type="ARBA" id="ARBA00022729"/>
    </source>
</evidence>
<accession>A0A0L0WA85</accession>
<dbReference type="InterPro" id="IPR018313">
    <property type="entry name" value="SBP_3_CS"/>
</dbReference>
<keyword evidence="7" id="KW-1185">Reference proteome</keyword>
<dbReference type="STRING" id="1503.CLPU_9c01010"/>
<organism evidence="6 7">
    <name type="scientific">Gottschalkia purinilytica</name>
    <name type="common">Clostridium purinilyticum</name>
    <dbReference type="NCBI Taxonomy" id="1503"/>
    <lineage>
        <taxon>Bacteria</taxon>
        <taxon>Bacillati</taxon>
        <taxon>Bacillota</taxon>
        <taxon>Tissierellia</taxon>
        <taxon>Tissierellales</taxon>
        <taxon>Gottschalkiaceae</taxon>
        <taxon>Gottschalkia</taxon>
    </lineage>
</organism>
<dbReference type="SUPFAM" id="SSF53850">
    <property type="entry name" value="Periplasmic binding protein-like II"/>
    <property type="match status" value="1"/>
</dbReference>
<evidence type="ECO:0000256" key="1">
    <source>
        <dbReference type="ARBA" id="ARBA00004196"/>
    </source>
</evidence>
<evidence type="ECO:0000313" key="7">
    <source>
        <dbReference type="Proteomes" id="UP000037267"/>
    </source>
</evidence>
<dbReference type="PANTHER" id="PTHR35936:SF34">
    <property type="entry name" value="ABC TRANSPORTER EXTRACELLULAR-BINDING PROTEIN YCKB-RELATED"/>
    <property type="match status" value="1"/>
</dbReference>
<evidence type="ECO:0000256" key="4">
    <source>
        <dbReference type="RuleBase" id="RU003744"/>
    </source>
</evidence>
<proteinExistence type="inferred from homology"/>
<sequence>MKKGIIALIISILLISLLFTGCGSKETSGKADDSLNKIKESGKFVVGLDDSFPPMGFRDDKGEIIGFDIDLAKEVAKRMGVKAEFKPVEWKGVTLTLKKGDIDLIWNAFTKTEDRKKQVNFSDTYLANKQILVVKKGSSIKTKEDLKGKILGLQMGSTAEDALKKNKEVSDVLKDVKKYSNNVEALMDLSAGRIEVLLVDEVVGKYYLKKKPGEYEILKDYLEKEEYGVGIRKEDKALLKELNKILAEMKADGTTDKISNEWFGEDQ</sequence>
<comment type="subcellular location">
    <subcellularLocation>
        <location evidence="1">Cell envelope</location>
    </subcellularLocation>
</comment>
<dbReference type="PROSITE" id="PS51257">
    <property type="entry name" value="PROKAR_LIPOPROTEIN"/>
    <property type="match status" value="1"/>
</dbReference>